<name>A0ABY6EC18_9ACTN</name>
<dbReference type="InterPro" id="IPR013154">
    <property type="entry name" value="ADH-like_N"/>
</dbReference>
<dbReference type="RefSeq" id="WP_263234337.1">
    <property type="nucleotide sequence ID" value="NZ_CP106793.1"/>
</dbReference>
<proteinExistence type="predicted"/>
<dbReference type="Gene3D" id="3.40.50.720">
    <property type="entry name" value="NAD(P)-binding Rossmann-like Domain"/>
    <property type="match status" value="1"/>
</dbReference>
<evidence type="ECO:0000259" key="1">
    <source>
        <dbReference type="SMART" id="SM00829"/>
    </source>
</evidence>
<dbReference type="InterPro" id="IPR036291">
    <property type="entry name" value="NAD(P)-bd_dom_sf"/>
</dbReference>
<dbReference type="Pfam" id="PF00107">
    <property type="entry name" value="ADH_zinc_N"/>
    <property type="match status" value="1"/>
</dbReference>
<dbReference type="InterPro" id="IPR011032">
    <property type="entry name" value="GroES-like_sf"/>
</dbReference>
<dbReference type="EMBL" id="CP106793">
    <property type="protein sequence ID" value="UXY24105.1"/>
    <property type="molecule type" value="Genomic_DNA"/>
</dbReference>
<dbReference type="InterPro" id="IPR020843">
    <property type="entry name" value="ER"/>
</dbReference>
<dbReference type="SUPFAM" id="SSF50129">
    <property type="entry name" value="GroES-like"/>
    <property type="match status" value="1"/>
</dbReference>
<protein>
    <submittedName>
        <fullName evidence="2">Zinc-binding dehydrogenase</fullName>
    </submittedName>
</protein>
<dbReference type="Gene3D" id="3.90.180.10">
    <property type="entry name" value="Medium-chain alcohol dehydrogenases, catalytic domain"/>
    <property type="match status" value="1"/>
</dbReference>
<dbReference type="SUPFAM" id="SSF51735">
    <property type="entry name" value="NAD(P)-binding Rossmann-fold domains"/>
    <property type="match status" value="1"/>
</dbReference>
<organism evidence="2 3">
    <name type="scientific">Streptomyces cynarae</name>
    <dbReference type="NCBI Taxonomy" id="2981134"/>
    <lineage>
        <taxon>Bacteria</taxon>
        <taxon>Bacillati</taxon>
        <taxon>Actinomycetota</taxon>
        <taxon>Actinomycetes</taxon>
        <taxon>Kitasatosporales</taxon>
        <taxon>Streptomycetaceae</taxon>
        <taxon>Streptomyces</taxon>
    </lineage>
</organism>
<evidence type="ECO:0000313" key="3">
    <source>
        <dbReference type="Proteomes" id="UP001061298"/>
    </source>
</evidence>
<dbReference type="PANTHER" id="PTHR43677">
    <property type="entry name" value="SHORT-CHAIN DEHYDROGENASE/REDUCTASE"/>
    <property type="match status" value="1"/>
</dbReference>
<reference evidence="2" key="1">
    <citation type="submission" date="2022-10" db="EMBL/GenBank/DDBJ databases">
        <authorList>
            <person name="Mo P."/>
        </authorList>
    </citation>
    <scope>NUCLEOTIDE SEQUENCE</scope>
    <source>
        <strain evidence="2">HUAS 13-4</strain>
    </source>
</reference>
<dbReference type="InterPro" id="IPR013149">
    <property type="entry name" value="ADH-like_C"/>
</dbReference>
<keyword evidence="3" id="KW-1185">Reference proteome</keyword>
<accession>A0ABY6EC18</accession>
<dbReference type="InterPro" id="IPR051397">
    <property type="entry name" value="Zn-ADH-like_protein"/>
</dbReference>
<gene>
    <name evidence="2" type="ORF">N8I84_39460</name>
</gene>
<dbReference type="PANTHER" id="PTHR43677:SF4">
    <property type="entry name" value="QUINONE OXIDOREDUCTASE-LIKE PROTEIN 2"/>
    <property type="match status" value="1"/>
</dbReference>
<feature type="domain" description="Enoyl reductase (ER)" evidence="1">
    <location>
        <begin position="17"/>
        <end position="328"/>
    </location>
</feature>
<dbReference type="Pfam" id="PF08240">
    <property type="entry name" value="ADH_N"/>
    <property type="match status" value="1"/>
</dbReference>
<dbReference type="SMART" id="SM00829">
    <property type="entry name" value="PKS_ER"/>
    <property type="match status" value="1"/>
</dbReference>
<sequence>MSIPATMRALQQTSLNGPQDMRLITDAPVPSPGQGEILIRVTAAGVNFADISKAHGAFLDGPQPPYLAGFEAAGEVVAVGEAVTGPQPGARVVGVGTGSFAEYMVLPAAAAVPVPSGWTEQQALGLVVNWPTALAALKPLGGIAAGHVVLIHAAAGGTGQAAVRMAKHYGATVIATASPVKHETVLALGADHVLDSVGGDLAAEVTELTGGCGVDLVLESAGGATFAASLAAAKRVTGRVVVYGVAGGEAPITNWELVYKHQVHIIGLDIGVLIKAAPRMFGELVGELSALIEAGVLAPSLPTAYELADGPKALTELEARATVGKLALLP</sequence>
<dbReference type="Proteomes" id="UP001061298">
    <property type="component" value="Chromosome"/>
</dbReference>
<evidence type="ECO:0000313" key="2">
    <source>
        <dbReference type="EMBL" id="UXY24105.1"/>
    </source>
</evidence>